<evidence type="ECO:0000313" key="2">
    <source>
        <dbReference type="Proteomes" id="UP001305414"/>
    </source>
</evidence>
<proteinExistence type="predicted"/>
<accession>A0AAN7UPL2</accession>
<comment type="caution">
    <text evidence="1">The sequence shown here is derived from an EMBL/GenBank/DDBJ whole genome shotgun (WGS) entry which is preliminary data.</text>
</comment>
<protein>
    <submittedName>
        <fullName evidence="1">Uncharacterized protein</fullName>
    </submittedName>
</protein>
<evidence type="ECO:0000313" key="1">
    <source>
        <dbReference type="EMBL" id="KAK5625219.1"/>
    </source>
</evidence>
<dbReference type="AlphaFoldDB" id="A0AAN7UPL2"/>
<reference evidence="1 2" key="1">
    <citation type="submission" date="2023-10" db="EMBL/GenBank/DDBJ databases">
        <title>Draft genome sequence of Xylaria bambusicola isolate GMP-LS, the root and basal stem rot pathogen of sugarcane in Indonesia.</title>
        <authorList>
            <person name="Selvaraj P."/>
            <person name="Muralishankar V."/>
            <person name="Muruganantham S."/>
            <person name="Sp S."/>
            <person name="Haryani S."/>
            <person name="Lau K.J.X."/>
            <person name="Naqvi N.I."/>
        </authorList>
    </citation>
    <scope>NUCLEOTIDE SEQUENCE [LARGE SCALE GENOMIC DNA]</scope>
    <source>
        <strain evidence="1">GMP-LS</strain>
    </source>
</reference>
<dbReference type="Pfam" id="PF20717">
    <property type="entry name" value="DUF6829"/>
    <property type="match status" value="1"/>
</dbReference>
<dbReference type="InterPro" id="IPR049232">
    <property type="entry name" value="DUF6829"/>
</dbReference>
<dbReference type="Proteomes" id="UP001305414">
    <property type="component" value="Unassembled WGS sequence"/>
</dbReference>
<keyword evidence="2" id="KW-1185">Reference proteome</keyword>
<sequence>MSTSEPNTKYRKLDKTSFFALEDDKEVLHLVHDRFAHELERLKRAYSISNSNAKVPSTKSPSQILFGHEYDEVNRTLVGLLSLRWLYNNNYDTFRGAQPEAVALTRESFNWIRDIFKTGLKTDDDFIALLTSIVVNDLGKDPQLASDYCAKTGEDISAQNHDHILFKAVEAGLVPSFNRLSKGEKADILRSMKLGAELNFGQLAQAENVPVSLTALLELRERPRIFELGFMEQLLDIAGAGGHEDWTCAKVMIQPVLDAYRNVFEASQGVIAGDIGLRDAYDLILVRWGHKLKERGFRELKITNNHDRALMRLLCMGRVTSLETAQLYDSALEDLDVVTKTSLIASLNVDGSAGQPAVIATYVPALFTNGVGADGAGSSDEKRRRVQSLMRYLSRVLKLDDVPTNSSAAVIERNLLEVVQDIVDSNEFRTNPEVLDKQKVPGGVIPDY</sequence>
<dbReference type="EMBL" id="JAWHQM010000002">
    <property type="protein sequence ID" value="KAK5625219.1"/>
    <property type="molecule type" value="Genomic_DNA"/>
</dbReference>
<name>A0AAN7UPL2_9PEZI</name>
<organism evidence="1 2">
    <name type="scientific">Xylaria bambusicola</name>
    <dbReference type="NCBI Taxonomy" id="326684"/>
    <lineage>
        <taxon>Eukaryota</taxon>
        <taxon>Fungi</taxon>
        <taxon>Dikarya</taxon>
        <taxon>Ascomycota</taxon>
        <taxon>Pezizomycotina</taxon>
        <taxon>Sordariomycetes</taxon>
        <taxon>Xylariomycetidae</taxon>
        <taxon>Xylariales</taxon>
        <taxon>Xylariaceae</taxon>
        <taxon>Xylaria</taxon>
    </lineage>
</organism>
<gene>
    <name evidence="1" type="ORF">RRF57_000935</name>
</gene>